<dbReference type="Pfam" id="PF13672">
    <property type="entry name" value="PP2C_2"/>
    <property type="match status" value="1"/>
</dbReference>
<protein>
    <recommendedName>
        <fullName evidence="1">PPM-type phosphatase domain-containing protein</fullName>
    </recommendedName>
</protein>
<organism evidence="2 3">
    <name type="scientific">Rubricoccus marinus</name>
    <dbReference type="NCBI Taxonomy" id="716817"/>
    <lineage>
        <taxon>Bacteria</taxon>
        <taxon>Pseudomonadati</taxon>
        <taxon>Rhodothermota</taxon>
        <taxon>Rhodothermia</taxon>
        <taxon>Rhodothermales</taxon>
        <taxon>Rubricoccaceae</taxon>
        <taxon>Rubricoccus</taxon>
    </lineage>
</organism>
<accession>A0A259TY72</accession>
<dbReference type="Proteomes" id="UP000216446">
    <property type="component" value="Unassembled WGS sequence"/>
</dbReference>
<dbReference type="InterPro" id="IPR001932">
    <property type="entry name" value="PPM-type_phosphatase-like_dom"/>
</dbReference>
<comment type="caution">
    <text evidence="2">The sequence shown here is derived from an EMBL/GenBank/DDBJ whole genome shotgun (WGS) entry which is preliminary data.</text>
</comment>
<name>A0A259TY72_9BACT</name>
<keyword evidence="3" id="KW-1185">Reference proteome</keyword>
<dbReference type="RefSeq" id="WP_094547257.1">
    <property type="nucleotide sequence ID" value="NZ_MQWB01000001.1"/>
</dbReference>
<dbReference type="OrthoDB" id="9801841at2"/>
<dbReference type="AlphaFoldDB" id="A0A259TY72"/>
<dbReference type="InterPro" id="IPR036457">
    <property type="entry name" value="PPM-type-like_dom_sf"/>
</dbReference>
<dbReference type="SMART" id="SM00331">
    <property type="entry name" value="PP2C_SIG"/>
    <property type="match status" value="1"/>
</dbReference>
<dbReference type="SMART" id="SM00332">
    <property type="entry name" value="PP2Cc"/>
    <property type="match status" value="1"/>
</dbReference>
<dbReference type="CDD" id="cd00143">
    <property type="entry name" value="PP2Cc"/>
    <property type="match status" value="1"/>
</dbReference>
<dbReference type="EMBL" id="MQWB01000001">
    <property type="protein sequence ID" value="OZC02725.1"/>
    <property type="molecule type" value="Genomic_DNA"/>
</dbReference>
<evidence type="ECO:0000313" key="3">
    <source>
        <dbReference type="Proteomes" id="UP000216446"/>
    </source>
</evidence>
<evidence type="ECO:0000259" key="1">
    <source>
        <dbReference type="PROSITE" id="PS51746"/>
    </source>
</evidence>
<dbReference type="InParanoid" id="A0A259TY72"/>
<gene>
    <name evidence="2" type="ORF">BSZ36_06905</name>
</gene>
<sequence length="242" mass="25556">MPFQTAPPLSHAGGRATNQDCAGWREADGATCWVLADGLGGHASGEVASEAAVEGALTAFENRPGTDAETVQRCINRAQSVVRTLQEGSPSLDSMRTTLVVAVARGQQVRWGHVGDSRLYHFREGRIAGRTTDHSVPQALVEAGEIGPADVRGHPDRNRLLQAVGGNSAPRATIAEASGVQSGDALLLCSDGFWELVEEEEMEADLAAASSPEAWLSAMEARLTARADGRHDNYSALATWAT</sequence>
<dbReference type="PROSITE" id="PS51746">
    <property type="entry name" value="PPM_2"/>
    <property type="match status" value="1"/>
</dbReference>
<proteinExistence type="predicted"/>
<dbReference type="SUPFAM" id="SSF81606">
    <property type="entry name" value="PP2C-like"/>
    <property type="match status" value="1"/>
</dbReference>
<dbReference type="Gene3D" id="3.60.40.10">
    <property type="entry name" value="PPM-type phosphatase domain"/>
    <property type="match status" value="1"/>
</dbReference>
<feature type="domain" description="PPM-type phosphatase" evidence="1">
    <location>
        <begin position="12"/>
        <end position="242"/>
    </location>
</feature>
<reference evidence="2 3" key="1">
    <citation type="submission" date="2016-11" db="EMBL/GenBank/DDBJ databases">
        <title>Study of marine rhodopsin-containing bacteria.</title>
        <authorList>
            <person name="Yoshizawa S."/>
            <person name="Kumagai Y."/>
            <person name="Kogure K."/>
        </authorList>
    </citation>
    <scope>NUCLEOTIDE SEQUENCE [LARGE SCALE GENOMIC DNA]</scope>
    <source>
        <strain evidence="2 3">SG-29</strain>
    </source>
</reference>
<evidence type="ECO:0000313" key="2">
    <source>
        <dbReference type="EMBL" id="OZC02725.1"/>
    </source>
</evidence>